<feature type="domain" description="HTH gntR-type" evidence="6">
    <location>
        <begin position="14"/>
        <end position="81"/>
    </location>
</feature>
<dbReference type="InterPro" id="IPR008920">
    <property type="entry name" value="TF_FadR/GntR_C"/>
</dbReference>
<dbReference type="SUPFAM" id="SSF48008">
    <property type="entry name" value="GntR ligand-binding domain-like"/>
    <property type="match status" value="1"/>
</dbReference>
<dbReference type="GO" id="GO:0016491">
    <property type="term" value="F:oxidoreductase activity"/>
    <property type="evidence" value="ECO:0007669"/>
    <property type="project" value="UniProtKB-KW"/>
</dbReference>
<dbReference type="Gene3D" id="1.10.1530.10">
    <property type="match status" value="1"/>
</dbReference>
<dbReference type="OrthoDB" id="9811519at2"/>
<dbReference type="InterPro" id="IPR036388">
    <property type="entry name" value="WH-like_DNA-bd_sf"/>
</dbReference>
<dbReference type="InterPro" id="IPR043144">
    <property type="entry name" value="Mal/L-sulf/L-lact_DH-like_ah"/>
</dbReference>
<dbReference type="RefSeq" id="WP_091844697.1">
    <property type="nucleotide sequence ID" value="NZ_FOCM01000002.1"/>
</dbReference>
<evidence type="ECO:0000256" key="3">
    <source>
        <dbReference type="ARBA" id="ARBA00023015"/>
    </source>
</evidence>
<dbReference type="SUPFAM" id="SSF46785">
    <property type="entry name" value="Winged helix' DNA-binding domain"/>
    <property type="match status" value="1"/>
</dbReference>
<dbReference type="InterPro" id="IPR036390">
    <property type="entry name" value="WH_DNA-bd_sf"/>
</dbReference>
<dbReference type="Gene3D" id="3.30.1370.60">
    <property type="entry name" value="Hypothetical oxidoreductase yiak, domain 2"/>
    <property type="match status" value="1"/>
</dbReference>
<dbReference type="PANTHER" id="PTHR11091:SF0">
    <property type="entry name" value="MALATE DEHYDROGENASE"/>
    <property type="match status" value="1"/>
</dbReference>
<keyword evidence="4" id="KW-0238">DNA-binding</keyword>
<dbReference type="Pfam" id="PF02615">
    <property type="entry name" value="Ldh_2"/>
    <property type="match status" value="1"/>
</dbReference>
<dbReference type="SMART" id="SM00345">
    <property type="entry name" value="HTH_GNTR"/>
    <property type="match status" value="1"/>
</dbReference>
<keyword evidence="3" id="KW-0805">Transcription regulation</keyword>
<comment type="similarity">
    <text evidence="1">Belongs to the LDH2/MDH2 oxidoreductase family.</text>
</comment>
<evidence type="ECO:0000313" key="7">
    <source>
        <dbReference type="EMBL" id="SEN08016.1"/>
    </source>
</evidence>
<evidence type="ECO:0000259" key="6">
    <source>
        <dbReference type="PROSITE" id="PS50949"/>
    </source>
</evidence>
<evidence type="ECO:0000256" key="4">
    <source>
        <dbReference type="ARBA" id="ARBA00023125"/>
    </source>
</evidence>
<organism evidence="7 8">
    <name type="scientific">Palleronia pelagia</name>
    <dbReference type="NCBI Taxonomy" id="387096"/>
    <lineage>
        <taxon>Bacteria</taxon>
        <taxon>Pseudomonadati</taxon>
        <taxon>Pseudomonadota</taxon>
        <taxon>Alphaproteobacteria</taxon>
        <taxon>Rhodobacterales</taxon>
        <taxon>Roseobacteraceae</taxon>
        <taxon>Palleronia</taxon>
    </lineage>
</organism>
<evidence type="ECO:0000256" key="1">
    <source>
        <dbReference type="ARBA" id="ARBA00006056"/>
    </source>
</evidence>
<dbReference type="AlphaFoldDB" id="A0A1H8DLI1"/>
<dbReference type="GO" id="GO:0003700">
    <property type="term" value="F:DNA-binding transcription factor activity"/>
    <property type="evidence" value="ECO:0007669"/>
    <property type="project" value="InterPro"/>
</dbReference>
<dbReference type="Proteomes" id="UP000199372">
    <property type="component" value="Unassembled WGS sequence"/>
</dbReference>
<dbReference type="PROSITE" id="PS50949">
    <property type="entry name" value="HTH_GNTR"/>
    <property type="match status" value="1"/>
</dbReference>
<dbReference type="Pfam" id="PF00392">
    <property type="entry name" value="GntR"/>
    <property type="match status" value="1"/>
</dbReference>
<dbReference type="InterPro" id="IPR003767">
    <property type="entry name" value="Malate/L-lactate_DH-like"/>
</dbReference>
<evidence type="ECO:0000313" key="8">
    <source>
        <dbReference type="Proteomes" id="UP000199372"/>
    </source>
</evidence>
<dbReference type="EMBL" id="FOCM01000002">
    <property type="protein sequence ID" value="SEN08016.1"/>
    <property type="molecule type" value="Genomic_DNA"/>
</dbReference>
<evidence type="ECO:0000256" key="5">
    <source>
        <dbReference type="ARBA" id="ARBA00023163"/>
    </source>
</evidence>
<dbReference type="InterPro" id="IPR000524">
    <property type="entry name" value="Tscrpt_reg_HTH_GntR"/>
</dbReference>
<dbReference type="InterPro" id="IPR011711">
    <property type="entry name" value="GntR_C"/>
</dbReference>
<gene>
    <name evidence="7" type="ORF">SAMN04488011_102384</name>
</gene>
<dbReference type="PANTHER" id="PTHR11091">
    <property type="entry name" value="OXIDOREDUCTASE-RELATED"/>
    <property type="match status" value="1"/>
</dbReference>
<protein>
    <submittedName>
        <fullName evidence="7">Malate/lactate/ureidoglycolate dehydrogenase, LDH2 family</fullName>
    </submittedName>
</protein>
<keyword evidence="8" id="KW-1185">Reference proteome</keyword>
<proteinExistence type="inferred from homology"/>
<keyword evidence="2" id="KW-0560">Oxidoreductase</keyword>
<accession>A0A1H8DLI1</accession>
<evidence type="ECO:0000256" key="2">
    <source>
        <dbReference type="ARBA" id="ARBA00023002"/>
    </source>
</evidence>
<keyword evidence="5" id="KW-0804">Transcription</keyword>
<dbReference type="InterPro" id="IPR043143">
    <property type="entry name" value="Mal/L-sulf/L-lact_DH-like_NADP"/>
</dbReference>
<dbReference type="Gene3D" id="1.10.10.10">
    <property type="entry name" value="Winged helix-like DNA-binding domain superfamily/Winged helix DNA-binding domain"/>
    <property type="match status" value="1"/>
</dbReference>
<dbReference type="SMART" id="SM00895">
    <property type="entry name" value="FCD"/>
    <property type="match status" value="1"/>
</dbReference>
<dbReference type="InterPro" id="IPR036111">
    <property type="entry name" value="Mal/L-sulfo/L-lacto_DH-like_sf"/>
</dbReference>
<dbReference type="Gene3D" id="1.20.120.530">
    <property type="entry name" value="GntR ligand-binding domain-like"/>
    <property type="match status" value="1"/>
</dbReference>
<name>A0A1H8DLI1_9RHOB</name>
<dbReference type="SUPFAM" id="SSF89733">
    <property type="entry name" value="L-sulfolactate dehydrogenase-like"/>
    <property type="match status" value="1"/>
</dbReference>
<dbReference type="GO" id="GO:0003677">
    <property type="term" value="F:DNA binding"/>
    <property type="evidence" value="ECO:0007669"/>
    <property type="project" value="UniProtKB-KW"/>
</dbReference>
<reference evidence="8" key="1">
    <citation type="submission" date="2016-10" db="EMBL/GenBank/DDBJ databases">
        <authorList>
            <person name="Varghese N."/>
            <person name="Submissions S."/>
        </authorList>
    </citation>
    <scope>NUCLEOTIDE SEQUENCE [LARGE SCALE GENOMIC DNA]</scope>
    <source>
        <strain evidence="8">DSM 26893</strain>
    </source>
</reference>
<dbReference type="Pfam" id="PF07729">
    <property type="entry name" value="FCD"/>
    <property type="match status" value="1"/>
</dbReference>
<sequence length="587" mass="62470">MSMALDSREATGRQKLSEIARDLIREKIVYDEFGFGRVLRESELSQMLNMSKSPIREALSELAYEGLVVMSPNRSARVMQLSAGDMGDLAHLREMLEVDGLRMAMASDAAGLAAALDAQVQAGAAALEADDIEAFSRSDNEFHLEIFRHCGNRYLEQTFIQFAPRIQAMRTRLARERDRIRTSHATHTAIVAAVQAGELERAIDLLRDHVRDNADAYTDFCSASREVGAPPRVSLAEMERFARAALEKVGADAATTESVVRALAHASGLGVDTHGYRLLPHYLRGFAGGRLNTTPKLSFPRGTGGAAVLDADDAHGARAGYAAVDRAIELAREYGVGAVAIRASSHFGAAGAYATAIAEAGMAGLAVCNSDAFVRLHGGAERFHGTNPIAFAAPTGPGQEPWLLDMATSAIPYNKVLLSRSLNKALPEGTASDANGVDTTAPGIAEMLAPLGAAFGYKGAGLAGISEILSSALSDAPLSREIAPMVSDDMSTPRGLGAFVLAIDPDAFMGRDVFQRVVSRYRAAIRASDAAPGQSVMAAGDREWEEGRRRRAHGITLDPTTIKELAEFAATHEIAPLGLDEDVGRAD</sequence>